<organism evidence="1 2">
    <name type="scientific">Achromobacter agilis</name>
    <dbReference type="NCBI Taxonomy" id="1353888"/>
    <lineage>
        <taxon>Bacteria</taxon>
        <taxon>Pseudomonadati</taxon>
        <taxon>Pseudomonadota</taxon>
        <taxon>Betaproteobacteria</taxon>
        <taxon>Burkholderiales</taxon>
        <taxon>Alcaligenaceae</taxon>
        <taxon>Achromobacter</taxon>
    </lineage>
</organism>
<keyword evidence="2" id="KW-1185">Reference proteome</keyword>
<sequence>MGGTLVPVFWMTKVNLGAARWSNMERRVYLSPPLIIMERR</sequence>
<protein>
    <submittedName>
        <fullName evidence="1">Uncharacterized protein</fullName>
    </submittedName>
</protein>
<name>A0A446CB36_9BURK</name>
<proteinExistence type="predicted"/>
<dbReference type="EMBL" id="UFQB01000006">
    <property type="protein sequence ID" value="SSW65020.1"/>
    <property type="molecule type" value="Genomic_DNA"/>
</dbReference>
<reference evidence="1 2" key="1">
    <citation type="submission" date="2018-07" db="EMBL/GenBank/DDBJ databases">
        <authorList>
            <person name="Peeters C."/>
        </authorList>
    </citation>
    <scope>NUCLEOTIDE SEQUENCE [LARGE SCALE GENOMIC DNA]</scope>
    <source>
        <strain evidence="1 2">LMG 3411</strain>
    </source>
</reference>
<gene>
    <name evidence="1" type="ORF">AGI3411_01902</name>
</gene>
<dbReference type="AlphaFoldDB" id="A0A446CB36"/>
<dbReference type="Proteomes" id="UP000289184">
    <property type="component" value="Unassembled WGS sequence"/>
</dbReference>
<evidence type="ECO:0000313" key="2">
    <source>
        <dbReference type="Proteomes" id="UP000289184"/>
    </source>
</evidence>
<accession>A0A446CB36</accession>
<evidence type="ECO:0000313" key="1">
    <source>
        <dbReference type="EMBL" id="SSW65020.1"/>
    </source>
</evidence>